<dbReference type="AlphaFoldDB" id="A0A4V6DAM1"/>
<sequence>MGPKRRSNSFLSTSKSNCSVSIQSQGHRHEAGRRRPAPEPAAAMASSGEELPVFSSDKECTAFMKGGGCSVAYEAFAE</sequence>
<name>A0A4V6DAM1_SETVI</name>
<protein>
    <submittedName>
        <fullName evidence="2">Uncharacterized protein</fullName>
    </submittedName>
</protein>
<feature type="region of interest" description="Disordered" evidence="1">
    <location>
        <begin position="1"/>
        <end position="42"/>
    </location>
</feature>
<gene>
    <name evidence="2" type="ORF">SEVIR_2G041750v2</name>
</gene>
<reference evidence="2" key="1">
    <citation type="submission" date="2019-03" db="EMBL/GenBank/DDBJ databases">
        <title>WGS assembly of Setaria viridis.</title>
        <authorList>
            <person name="Huang P."/>
            <person name="Jenkins J."/>
            <person name="Grimwood J."/>
            <person name="Barry K."/>
            <person name="Healey A."/>
            <person name="Mamidi S."/>
            <person name="Sreedasyam A."/>
            <person name="Shu S."/>
            <person name="Feldman M."/>
            <person name="Wu J."/>
            <person name="Yu Y."/>
            <person name="Chen C."/>
            <person name="Johnson J."/>
            <person name="Rokhsar D."/>
            <person name="Baxter I."/>
            <person name="Schmutz J."/>
            <person name="Brutnell T."/>
            <person name="Kellogg E."/>
        </authorList>
    </citation>
    <scope>NUCLEOTIDE SEQUENCE [LARGE SCALE GENOMIC DNA]</scope>
</reference>
<proteinExistence type="predicted"/>
<evidence type="ECO:0000313" key="2">
    <source>
        <dbReference type="EMBL" id="TKW30496.1"/>
    </source>
</evidence>
<dbReference type="EMBL" id="CM016553">
    <property type="protein sequence ID" value="TKW30496.1"/>
    <property type="molecule type" value="Genomic_DNA"/>
</dbReference>
<keyword evidence="3" id="KW-1185">Reference proteome</keyword>
<dbReference type="Proteomes" id="UP000298652">
    <property type="component" value="Chromosome 2"/>
</dbReference>
<organism evidence="2 3">
    <name type="scientific">Setaria viridis</name>
    <name type="common">Green bristlegrass</name>
    <name type="synonym">Setaria italica subsp. viridis</name>
    <dbReference type="NCBI Taxonomy" id="4556"/>
    <lineage>
        <taxon>Eukaryota</taxon>
        <taxon>Viridiplantae</taxon>
        <taxon>Streptophyta</taxon>
        <taxon>Embryophyta</taxon>
        <taxon>Tracheophyta</taxon>
        <taxon>Spermatophyta</taxon>
        <taxon>Magnoliopsida</taxon>
        <taxon>Liliopsida</taxon>
        <taxon>Poales</taxon>
        <taxon>Poaceae</taxon>
        <taxon>PACMAD clade</taxon>
        <taxon>Panicoideae</taxon>
        <taxon>Panicodae</taxon>
        <taxon>Paniceae</taxon>
        <taxon>Cenchrinae</taxon>
        <taxon>Setaria</taxon>
    </lineage>
</organism>
<dbReference type="Gramene" id="TKW30496">
    <property type="protein sequence ID" value="TKW30496"/>
    <property type="gene ID" value="SEVIR_2G041750v2"/>
</dbReference>
<accession>A0A4V6DAM1</accession>
<feature type="compositionally biased region" description="Polar residues" evidence="1">
    <location>
        <begin position="8"/>
        <end position="25"/>
    </location>
</feature>
<evidence type="ECO:0000313" key="3">
    <source>
        <dbReference type="Proteomes" id="UP000298652"/>
    </source>
</evidence>
<evidence type="ECO:0000256" key="1">
    <source>
        <dbReference type="SAM" id="MobiDB-lite"/>
    </source>
</evidence>